<dbReference type="EMBL" id="JBFSEQ010000005">
    <property type="protein sequence ID" value="KAL2777341.1"/>
    <property type="molecule type" value="Genomic_DNA"/>
</dbReference>
<sequence>VREEAAGRLGSLRGGRRVRGVPCRRAGLIELKDW</sequence>
<reference evidence="1 2" key="1">
    <citation type="journal article" date="2024" name="G3 (Bethesda)">
        <title>A hybrid genome assembly of the endangered aye-aye (Daubentonia madagascariensis).</title>
        <authorList>
            <person name="Versoza C.J."/>
            <person name="Pfeifer S.P."/>
        </authorList>
    </citation>
    <scope>NUCLEOTIDE SEQUENCE [LARGE SCALE GENOMIC DNA]</scope>
    <source>
        <strain evidence="1">6821</strain>
    </source>
</reference>
<gene>
    <name evidence="1" type="ORF">WCI35_015414</name>
</gene>
<protein>
    <submittedName>
        <fullName evidence="1">26S proteasome complex subunit SEM1 isoform g</fullName>
    </submittedName>
</protein>
<evidence type="ECO:0000313" key="2">
    <source>
        <dbReference type="Proteomes" id="UP001610411"/>
    </source>
</evidence>
<feature type="non-terminal residue" evidence="1">
    <location>
        <position position="1"/>
    </location>
</feature>
<organism evidence="1 2">
    <name type="scientific">Daubentonia madagascariensis</name>
    <name type="common">Aye-aye</name>
    <name type="synonym">Sciurus madagascariensis</name>
    <dbReference type="NCBI Taxonomy" id="31869"/>
    <lineage>
        <taxon>Eukaryota</taxon>
        <taxon>Metazoa</taxon>
        <taxon>Chordata</taxon>
        <taxon>Craniata</taxon>
        <taxon>Vertebrata</taxon>
        <taxon>Euteleostomi</taxon>
        <taxon>Mammalia</taxon>
        <taxon>Eutheria</taxon>
        <taxon>Euarchontoglires</taxon>
        <taxon>Primates</taxon>
        <taxon>Strepsirrhini</taxon>
        <taxon>Chiromyiformes</taxon>
        <taxon>Daubentoniidae</taxon>
        <taxon>Daubentonia</taxon>
    </lineage>
</organism>
<feature type="non-terminal residue" evidence="1">
    <location>
        <position position="34"/>
    </location>
</feature>
<accession>A0ABD2EEP1</accession>
<keyword evidence="2" id="KW-1185">Reference proteome</keyword>
<dbReference type="Proteomes" id="UP001610411">
    <property type="component" value="Unassembled WGS sequence"/>
</dbReference>
<dbReference type="AlphaFoldDB" id="A0ABD2EEP1"/>
<dbReference type="GO" id="GO:0000502">
    <property type="term" value="C:proteasome complex"/>
    <property type="evidence" value="ECO:0007669"/>
    <property type="project" value="UniProtKB-KW"/>
</dbReference>
<name>A0ABD2EEP1_DAUMA</name>
<keyword evidence="1" id="KW-0647">Proteasome</keyword>
<evidence type="ECO:0000313" key="1">
    <source>
        <dbReference type="EMBL" id="KAL2777341.1"/>
    </source>
</evidence>
<proteinExistence type="predicted"/>
<comment type="caution">
    <text evidence="1">The sequence shown here is derived from an EMBL/GenBank/DDBJ whole genome shotgun (WGS) entry which is preliminary data.</text>
</comment>